<dbReference type="Proteomes" id="UP001524944">
    <property type="component" value="Unassembled WGS sequence"/>
</dbReference>
<dbReference type="RefSeq" id="WP_257914170.1">
    <property type="nucleotide sequence ID" value="NZ_JANPWE010000015.1"/>
</dbReference>
<dbReference type="Pfam" id="PF14287">
    <property type="entry name" value="DUF4368"/>
    <property type="match status" value="1"/>
</dbReference>
<reference evidence="2 3" key="1">
    <citation type="submission" date="2022-08" db="EMBL/GenBank/DDBJ databases">
        <title>Proteogenomics of the novel Dehalobacterium formicoaceticum strain EZ94 highlights a key role of methyltransferases during anaerobic dichloromethane degradation.</title>
        <authorList>
            <person name="Wasmund K."/>
        </authorList>
    </citation>
    <scope>NUCLEOTIDE SEQUENCE [LARGE SCALE GENOMIC DNA]</scope>
    <source>
        <strain evidence="2 3">EZ94</strain>
    </source>
</reference>
<protein>
    <submittedName>
        <fullName evidence="2">DUF4368 domain-containing protein</fullName>
    </submittedName>
</protein>
<name>A0ABT1Y7W2_9FIRM</name>
<feature type="domain" description="DUF4368" evidence="1">
    <location>
        <begin position="2"/>
        <end position="28"/>
    </location>
</feature>
<comment type="caution">
    <text evidence="2">The sequence shown here is derived from an EMBL/GenBank/DDBJ whole genome shotgun (WGS) entry which is preliminary data.</text>
</comment>
<proteinExistence type="predicted"/>
<evidence type="ECO:0000259" key="1">
    <source>
        <dbReference type="Pfam" id="PF14287"/>
    </source>
</evidence>
<evidence type="ECO:0000313" key="2">
    <source>
        <dbReference type="EMBL" id="MCR6546979.1"/>
    </source>
</evidence>
<dbReference type="EMBL" id="JANPWE010000015">
    <property type="protein sequence ID" value="MCR6546979.1"/>
    <property type="molecule type" value="Genomic_DNA"/>
</dbReference>
<accession>A0ABT1Y7W2</accession>
<evidence type="ECO:0000313" key="3">
    <source>
        <dbReference type="Proteomes" id="UP001524944"/>
    </source>
</evidence>
<gene>
    <name evidence="2" type="ORF">NVS47_15930</name>
</gene>
<dbReference type="InterPro" id="IPR025378">
    <property type="entry name" value="DUF4368"/>
</dbReference>
<keyword evidence="3" id="KW-1185">Reference proteome</keyword>
<organism evidence="2 3">
    <name type="scientific">Dehalobacterium formicoaceticum</name>
    <dbReference type="NCBI Taxonomy" id="51515"/>
    <lineage>
        <taxon>Bacteria</taxon>
        <taxon>Bacillati</taxon>
        <taxon>Bacillota</taxon>
        <taxon>Clostridia</taxon>
        <taxon>Eubacteriales</taxon>
        <taxon>Peptococcaceae</taxon>
        <taxon>Dehalobacterium</taxon>
    </lineage>
</organism>
<sequence>MYVYKAERINGRRVQRIKIVYNCIGKFDPSVSTSTTEQEKYRHSR</sequence>